<reference evidence="3" key="1">
    <citation type="submission" date="2014-08" db="EMBL/GenBank/DDBJ databases">
        <title>Complete genome sequence of Streptomyces lividans TK24.</title>
        <authorList>
            <consortium name="StrepSynth"/>
            <person name="Ruckert C."/>
            <person name="Fridjonson O.H."/>
            <person name="Lambert C."/>
            <person name="van Wezel G.P."/>
            <person name="Bernaerts K."/>
            <person name="Anne J."/>
            <person name="Economou A."/>
            <person name="Kalinowski J."/>
        </authorList>
    </citation>
    <scope>NUCLEOTIDE SEQUENCE [LARGE SCALE GENOMIC DNA]</scope>
    <source>
        <strain evidence="3">TK24</strain>
    </source>
</reference>
<name>A0ABM5R251_STRLI</name>
<dbReference type="EMBL" id="CP009124">
    <property type="protein sequence ID" value="AIJ14194.1"/>
    <property type="molecule type" value="Genomic_DNA"/>
</dbReference>
<organism evidence="2 3">
    <name type="scientific">Streptomyces lividans TK24</name>
    <dbReference type="NCBI Taxonomy" id="457428"/>
    <lineage>
        <taxon>Bacteria</taxon>
        <taxon>Bacillati</taxon>
        <taxon>Actinomycetota</taxon>
        <taxon>Actinomycetes</taxon>
        <taxon>Kitasatosporales</taxon>
        <taxon>Streptomycetaceae</taxon>
        <taxon>Streptomyces</taxon>
    </lineage>
</organism>
<accession>A0ABM5R251</accession>
<dbReference type="InterPro" id="IPR043519">
    <property type="entry name" value="NT_sf"/>
</dbReference>
<gene>
    <name evidence="2" type="ORF">SLIV_16085</name>
</gene>
<dbReference type="Proteomes" id="UP000028682">
    <property type="component" value="Chromosome"/>
</dbReference>
<proteinExistence type="predicted"/>
<dbReference type="SUPFAM" id="SSF81301">
    <property type="entry name" value="Nucleotidyltransferase"/>
    <property type="match status" value="1"/>
</dbReference>
<protein>
    <recommendedName>
        <fullName evidence="1">2'-5'-oligoadenylate synthetase 1 domain-containing protein</fullName>
    </recommendedName>
</protein>
<dbReference type="Gene3D" id="1.10.1410.20">
    <property type="entry name" value="2'-5'-oligoadenylate synthetase 1, domain 2"/>
    <property type="match status" value="1"/>
</dbReference>
<evidence type="ECO:0000313" key="2">
    <source>
        <dbReference type="EMBL" id="AIJ14194.1"/>
    </source>
</evidence>
<dbReference type="InterPro" id="IPR053445">
    <property type="entry name" value="CBASS_cN_synthase"/>
</dbReference>
<evidence type="ECO:0000259" key="1">
    <source>
        <dbReference type="Pfam" id="PF10421"/>
    </source>
</evidence>
<evidence type="ECO:0000313" key="3">
    <source>
        <dbReference type="Proteomes" id="UP000028682"/>
    </source>
</evidence>
<feature type="domain" description="2'-5'-oligoadenylate synthetase 1" evidence="1">
    <location>
        <begin position="183"/>
        <end position="306"/>
    </location>
</feature>
<dbReference type="NCBIfam" id="NF041116">
    <property type="entry name" value="CBASS_cyclase_a"/>
    <property type="match status" value="1"/>
</dbReference>
<keyword evidence="3" id="KW-1185">Reference proteome</keyword>
<sequence length="334" mass="37350">MAGERHVDQRVLADFAENRVNVPSVEAKERRTQVKHLRERLEAYIADHPDYNLVKLRASGSTAKHTAIWRRRGEGSDADVAAYVRVAGTDVDEAGLLEWLRDRCIEVYGKTKVAEDFVISQHAVGITLRGSGLKIDVAPVLYTGEPDDKGHLITRQGEKVLTSVTLHLRFIEKRKHPDAAGPGYTELIRLLKAWIREGKRNDPDLRCKSFLLELLVAHLWEHGWNGELLQVNDYPRAIEQVLSYIAVTGLKTPIVFTDYYEADAVASSSDSIQVWDPVNPDNNVASSYTEYDRQRLVDHANTALEAVAWAAGAPTKGEANDAWRELFGPSFQGA</sequence>
<dbReference type="RefSeq" id="WP_037666442.1">
    <property type="nucleotide sequence ID" value="NZ_CP009124.1"/>
</dbReference>
<dbReference type="Pfam" id="PF10421">
    <property type="entry name" value="OAS1_C"/>
    <property type="match status" value="1"/>
</dbReference>
<dbReference type="InterPro" id="IPR018952">
    <property type="entry name" value="2-5-oligoAdlate_synth_1_dom2/C"/>
</dbReference>
<dbReference type="SUPFAM" id="SSF81631">
    <property type="entry name" value="PAP/OAS1 substrate-binding domain"/>
    <property type="match status" value="1"/>
</dbReference>